<evidence type="ECO:0000313" key="5">
    <source>
        <dbReference type="Proteomes" id="UP001328107"/>
    </source>
</evidence>
<dbReference type="GO" id="GO:0006355">
    <property type="term" value="P:regulation of DNA-templated transcription"/>
    <property type="evidence" value="ECO:0007669"/>
    <property type="project" value="TreeGrafter"/>
</dbReference>
<dbReference type="GO" id="GO:0000785">
    <property type="term" value="C:chromatin"/>
    <property type="evidence" value="ECO:0007669"/>
    <property type="project" value="TreeGrafter"/>
</dbReference>
<dbReference type="GO" id="GO:0034647">
    <property type="term" value="F:histone H3K4me/H3K4me2/H3K4me3 demethylase activity"/>
    <property type="evidence" value="ECO:0007669"/>
    <property type="project" value="TreeGrafter"/>
</dbReference>
<evidence type="ECO:0000256" key="1">
    <source>
        <dbReference type="ARBA" id="ARBA00022723"/>
    </source>
</evidence>
<dbReference type="Proteomes" id="UP001328107">
    <property type="component" value="Unassembled WGS sequence"/>
</dbReference>
<keyword evidence="2" id="KW-0408">Iron</keyword>
<dbReference type="GO" id="GO:0046872">
    <property type="term" value="F:metal ion binding"/>
    <property type="evidence" value="ECO:0007669"/>
    <property type="project" value="UniProtKB-KW"/>
</dbReference>
<reference evidence="5" key="1">
    <citation type="submission" date="2022-10" db="EMBL/GenBank/DDBJ databases">
        <title>Genome assembly of Pristionchus species.</title>
        <authorList>
            <person name="Yoshida K."/>
            <person name="Sommer R.J."/>
        </authorList>
    </citation>
    <scope>NUCLEOTIDE SEQUENCE [LARGE SCALE GENOMIC DNA]</scope>
    <source>
        <strain evidence="5">RS5460</strain>
    </source>
</reference>
<dbReference type="GO" id="GO:0005634">
    <property type="term" value="C:nucleus"/>
    <property type="evidence" value="ECO:0007669"/>
    <property type="project" value="TreeGrafter"/>
</dbReference>
<dbReference type="Pfam" id="PF02375">
    <property type="entry name" value="JmjN"/>
    <property type="match status" value="1"/>
</dbReference>
<dbReference type="EMBL" id="BTRK01000004">
    <property type="protein sequence ID" value="GMR47928.1"/>
    <property type="molecule type" value="Genomic_DNA"/>
</dbReference>
<organism evidence="4 5">
    <name type="scientific">Pristionchus mayeri</name>
    <dbReference type="NCBI Taxonomy" id="1317129"/>
    <lineage>
        <taxon>Eukaryota</taxon>
        <taxon>Metazoa</taxon>
        <taxon>Ecdysozoa</taxon>
        <taxon>Nematoda</taxon>
        <taxon>Chromadorea</taxon>
        <taxon>Rhabditida</taxon>
        <taxon>Rhabditina</taxon>
        <taxon>Diplogasteromorpha</taxon>
        <taxon>Diplogasteroidea</taxon>
        <taxon>Neodiplogasteridae</taxon>
        <taxon>Pristionchus</taxon>
    </lineage>
</organism>
<sequence>MAHTDVGLKAFEKYEKFYTNFTRPTMAPVFYPTAEEFVDPIAYVAQIKAEAEKFGVVKIVPPKTFKPSFAIDKNTFNFTPRIQKLSEIEAIVRERNAFTERITHYWELLGVTFRQPTLE</sequence>
<proteinExistence type="predicted"/>
<comment type="caution">
    <text evidence="4">The sequence shown here is derived from an EMBL/GenBank/DDBJ whole genome shotgun (WGS) entry which is preliminary data.</text>
</comment>
<gene>
    <name evidence="4" type="ORF">PMAYCL1PPCAC_18124</name>
</gene>
<accession>A0AAN5CNX3</accession>
<evidence type="ECO:0000256" key="2">
    <source>
        <dbReference type="ARBA" id="ARBA00023004"/>
    </source>
</evidence>
<dbReference type="SMART" id="SM00545">
    <property type="entry name" value="JmjN"/>
    <property type="match status" value="1"/>
</dbReference>
<dbReference type="PANTHER" id="PTHR10694">
    <property type="entry name" value="LYSINE-SPECIFIC DEMETHYLASE"/>
    <property type="match status" value="1"/>
</dbReference>
<name>A0AAN5CNX3_9BILA</name>
<dbReference type="InterPro" id="IPR003349">
    <property type="entry name" value="JmjN"/>
</dbReference>
<dbReference type="PROSITE" id="PS51183">
    <property type="entry name" value="JMJN"/>
    <property type="match status" value="1"/>
</dbReference>
<dbReference type="PANTHER" id="PTHR10694:SF33">
    <property type="entry name" value="LYSINE-SPECIFIC DEMETHYLASE 5"/>
    <property type="match status" value="1"/>
</dbReference>
<dbReference type="AlphaFoldDB" id="A0AAN5CNX3"/>
<keyword evidence="5" id="KW-1185">Reference proteome</keyword>
<feature type="non-terminal residue" evidence="4">
    <location>
        <position position="119"/>
    </location>
</feature>
<protein>
    <recommendedName>
        <fullName evidence="3">JmjN domain-containing protein</fullName>
    </recommendedName>
</protein>
<evidence type="ECO:0000259" key="3">
    <source>
        <dbReference type="PROSITE" id="PS51183"/>
    </source>
</evidence>
<feature type="domain" description="JmjN" evidence="3">
    <location>
        <begin position="27"/>
        <end position="68"/>
    </location>
</feature>
<keyword evidence="1" id="KW-0479">Metal-binding</keyword>
<dbReference type="Gene3D" id="2.60.120.650">
    <property type="entry name" value="Cupin"/>
    <property type="match status" value="1"/>
</dbReference>
<evidence type="ECO:0000313" key="4">
    <source>
        <dbReference type="EMBL" id="GMR47928.1"/>
    </source>
</evidence>